<comment type="caution">
    <text evidence="2">The sequence shown here is derived from an EMBL/GenBank/DDBJ whole genome shotgun (WGS) entry which is preliminary data.</text>
</comment>
<feature type="compositionally biased region" description="Polar residues" evidence="1">
    <location>
        <begin position="873"/>
        <end position="885"/>
    </location>
</feature>
<dbReference type="InterPro" id="IPR026173">
    <property type="entry name" value="SPAG17"/>
</dbReference>
<feature type="compositionally biased region" description="Basic residues" evidence="1">
    <location>
        <begin position="812"/>
        <end position="829"/>
    </location>
</feature>
<dbReference type="GO" id="GO:1904158">
    <property type="term" value="P:axonemal central apparatus assembly"/>
    <property type="evidence" value="ECO:0007669"/>
    <property type="project" value="TreeGrafter"/>
</dbReference>
<keyword evidence="3" id="KW-1185">Reference proteome</keyword>
<evidence type="ECO:0000313" key="3">
    <source>
        <dbReference type="Proteomes" id="UP000225706"/>
    </source>
</evidence>
<feature type="compositionally biased region" description="Basic and acidic residues" evidence="1">
    <location>
        <begin position="184"/>
        <end position="212"/>
    </location>
</feature>
<reference evidence="3" key="1">
    <citation type="journal article" date="2017" name="bioRxiv">
        <title>Comparative analysis of the genomes of Stylophora pistillata and Acropora digitifera provides evidence for extensive differences between species of corals.</title>
        <authorList>
            <person name="Voolstra C.R."/>
            <person name="Li Y."/>
            <person name="Liew Y.J."/>
            <person name="Baumgarten S."/>
            <person name="Zoccola D."/>
            <person name="Flot J.-F."/>
            <person name="Tambutte S."/>
            <person name="Allemand D."/>
            <person name="Aranda M."/>
        </authorList>
    </citation>
    <scope>NUCLEOTIDE SEQUENCE [LARGE SCALE GENOMIC DNA]</scope>
</reference>
<feature type="compositionally biased region" description="Polar residues" evidence="1">
    <location>
        <begin position="851"/>
        <end position="863"/>
    </location>
</feature>
<feature type="region of interest" description="Disordered" evidence="1">
    <location>
        <begin position="1965"/>
        <end position="1987"/>
    </location>
</feature>
<dbReference type="EMBL" id="LSMT01000003">
    <property type="protein sequence ID" value="PFX34574.1"/>
    <property type="molecule type" value="Genomic_DNA"/>
</dbReference>
<dbReference type="Pfam" id="PF14874">
    <property type="entry name" value="PapD-like"/>
    <property type="match status" value="1"/>
</dbReference>
<dbReference type="PANTHER" id="PTHR21963:SF1">
    <property type="entry name" value="SPERM-ASSOCIATED ANTIGEN 17"/>
    <property type="match status" value="1"/>
</dbReference>
<name>A0A2B4SV77_STYPI</name>
<feature type="region of interest" description="Disordered" evidence="1">
    <location>
        <begin position="1225"/>
        <end position="1262"/>
    </location>
</feature>
<evidence type="ECO:0000256" key="1">
    <source>
        <dbReference type="SAM" id="MobiDB-lite"/>
    </source>
</evidence>
<protein>
    <submittedName>
        <fullName evidence="2">Sperm-associated antigen 17</fullName>
    </submittedName>
</protein>
<accession>A0A2B4SV77</accession>
<feature type="region of interest" description="Disordered" evidence="1">
    <location>
        <begin position="767"/>
        <end position="786"/>
    </location>
</feature>
<dbReference type="GO" id="GO:0005576">
    <property type="term" value="C:extracellular region"/>
    <property type="evidence" value="ECO:0007669"/>
    <property type="project" value="GOC"/>
</dbReference>
<dbReference type="Gene3D" id="2.60.450.20">
    <property type="match status" value="1"/>
</dbReference>
<evidence type="ECO:0000313" key="2">
    <source>
        <dbReference type="EMBL" id="PFX34574.1"/>
    </source>
</evidence>
<feature type="region of interest" description="Disordered" evidence="1">
    <location>
        <begin position="1753"/>
        <end position="1772"/>
    </location>
</feature>
<dbReference type="GO" id="GO:0003351">
    <property type="term" value="P:epithelial cilium movement involved in extracellular fluid movement"/>
    <property type="evidence" value="ECO:0007669"/>
    <property type="project" value="TreeGrafter"/>
</dbReference>
<feature type="compositionally biased region" description="Basic and acidic residues" evidence="1">
    <location>
        <begin position="998"/>
        <end position="1015"/>
    </location>
</feature>
<feature type="region of interest" description="Disordered" evidence="1">
    <location>
        <begin position="1856"/>
        <end position="1940"/>
    </location>
</feature>
<feature type="compositionally biased region" description="Basic and acidic residues" evidence="1">
    <location>
        <begin position="830"/>
        <end position="850"/>
    </location>
</feature>
<sequence>MAKSRRGKSASANELSRWETELIQAPFSEETWSSRVFFVIPNKADDNVFIETMSEVVATGLRKLFSIITYESLIKDVKEFGKGPVTGGKGKGAASAKPPQFHEVCEQVKPLVDQGEIVPPSLMAKLLKFKLLHIKQKDLDRREEEKKAAKAAEAAKKEEKGKKSGRTSSAGKRSKSPGKKKGKKEADIPPSPKKDTKLKRRGDVEDTFKTIDDEPDDEGSPHHYVLVQGILTASVISNLIEVGVSVDAVICLKAENYGRLTPATQQQEESTATKEDDPELLERELAVSEEVGQRLEQEALIEAFWAESQNIVVKAPSGHKLKDVAKYEVMIKDSIVPEGDLQELEAEKKVEFGTAIFEDVADVCYNMLDHWEQYKHYLNLMKLIHVPVHLKASASASAMPPAADPLGSQSITANQVLDGGSTSVVTADADKRYYDHLISSVPPESHSVPLILHCLLEQVVVTVDETNPVDQIVPPRQDGLSHDLAAYISCKTSKLALPNGGKQVVSEPLDTTRPQRPRVSPVILQYRDGMTSRLHDLKPANGLHPEEAERHMLDLFPQTRLKELPQLDRQDVVEREARASELYHFCKSRMSSSDFLEHALKQFAFEGMLLKVADHNGDVVDLGEIDESFQFYSNLWDHPYSKLSDFQALRLPNQDTQEKKPVNDSFPLTFFRNLDEWCFVEHFDQKTMIQVLEAARLRYPYMDTYYYKRDHSLLLALHNPVGASYDSRSKFSWNTKLHSNVGFKNYLEHVVSSLGDWIQEQERIREEAARTPTPPPLAPEQPSVPLKIGSRYGLMTRQEVAIIKAEEEEKNKKKGKKSARGSRNSKRSSKTREKSASPDKKDDKDKKREGSASSRQKSATGRSPSAKGPRSIKSATSKRGLQSRSRSGELEEPEVQPMDEPVEKPYSFIGYDTGDNLIHASGSLVTVFPADGGQIQVNKSQYVQGARSVSTSVFKDGNMFVLHFLEPIDETLTREELEGLKEHDDVQIDKNEKEECKYGELEKSEVEASEKEQQKIPKGPKPFCDFSSFVAELSDGMVLALSGYGPSGSLKEKESKEEETVTGYLKTDTVMPPQPTPSPQPKAGSPKVRKRQEEEAKRMEEIQQQQEEERLQLEEEARRKAEEEKLRKPFQHVFITCPDGQHVQYLNDDCYQSSGCKGGVVVRESYPIKPLRSVKEKPATEETSRTIMTDGTVIRLLTDGSVQVLFPDGAVSKCQSYPIKRAPSCSKPGSAVARQDPSITATKKSVRGPGTKPKPSEEPLVPAISLPDKVPEWSSTGVDGSRVLSLPEGGYKTVTGLHCSVATCPQSGQVLKTREDNVVTVERLDGTRIVEHADGTRLTTFYKKVEQDVHVPDNETGEQAVCTDVSKMFVKVECIGFPALVFDQDVGSCETIFGNGTKVDTQADGVCVMYRPDGTKLHVEAKGIVSYYGHDTRNLNKDYENGKAPVGVYVMRTANHLCFEMTDGRGSHFTVMSNGHITVDKEETGSLYQDIVAKPDYATNEKRTPAEQGPLEPAPVSPIVPRFFVIHADGSGSELLRSVDVQDFLKQAEDDPLTAVLRSPLEGHADVTGLTIVKPYSGGTGKTWLKEKDEELIIPYGLRERDFKMMSSREVEKPGPVFGTNAGSGLNIGSLVKLIPLPNVTCPGALEFRQLIQYKPLTLDQRQQMMKAIQAYSDYLEKRQTGLDYLLPRDPRDESEKMAAEELEDKVRLHASTDYKAKTHGKQGIFLSDEILNTAEAFSDKTRNRDISRTYVDEVTPDPVPPPPPPKWKRSVSEWERDRIELAELDYGKHALRYKEVPPYFETTSGQEFLKGIHSQKVPNVEVLTSDLANQTRHPPPGESSPANTPEVVIHEGSAASDCTGEGSKIAPSPDVVLPATNGELSSHPAGEHSATPNGIRPTNPTPAHAAGNGTPTPVRPTNPTPSQAFTTANPRPSNPTSRQDLELLSQDSPLQGDSPLWRNNLESVQEVDVPSSQGERLEGPIEPEDPDGYENGPVFSAEMPHVGPRSLYFDVTGETRKDKVKLPSCIKSSKPGALPNSQFYEIEDPVRRRVHTVSVAGCDQQNVENLRGFELLPPRVSFGVIKEGCTYVHSVLLKNVGIDSCRYKIKQPPPSTGLRILYRPGPVSLVSVITSLERFSPAFT</sequence>
<feature type="compositionally biased region" description="Basic and acidic residues" evidence="1">
    <location>
        <begin position="1091"/>
        <end position="1116"/>
    </location>
</feature>
<feature type="region of interest" description="Disordered" evidence="1">
    <location>
        <begin position="805"/>
        <end position="907"/>
    </location>
</feature>
<dbReference type="GO" id="GO:1990716">
    <property type="term" value="C:axonemal central apparatus"/>
    <property type="evidence" value="ECO:0007669"/>
    <property type="project" value="TreeGrafter"/>
</dbReference>
<dbReference type="Proteomes" id="UP000225706">
    <property type="component" value="Unassembled WGS sequence"/>
</dbReference>
<feature type="region of interest" description="Disordered" evidence="1">
    <location>
        <begin position="998"/>
        <end position="1019"/>
    </location>
</feature>
<dbReference type="STRING" id="50429.A0A2B4SV77"/>
<feature type="compositionally biased region" description="Polar residues" evidence="1">
    <location>
        <begin position="1923"/>
        <end position="1939"/>
    </location>
</feature>
<feature type="compositionally biased region" description="Basic residues" evidence="1">
    <location>
        <begin position="172"/>
        <end position="183"/>
    </location>
</feature>
<dbReference type="PANTHER" id="PTHR21963">
    <property type="entry name" value="PF6"/>
    <property type="match status" value="1"/>
</dbReference>
<feature type="region of interest" description="Disordered" evidence="1">
    <location>
        <begin position="143"/>
        <end position="220"/>
    </location>
</feature>
<gene>
    <name evidence="2" type="primary">SPAG17</name>
    <name evidence="2" type="ORF">AWC38_SpisGene427</name>
</gene>
<feature type="region of interest" description="Disordered" evidence="1">
    <location>
        <begin position="1046"/>
        <end position="1116"/>
    </location>
</feature>
<organism evidence="2 3">
    <name type="scientific">Stylophora pistillata</name>
    <name type="common">Smooth cauliflower coral</name>
    <dbReference type="NCBI Taxonomy" id="50429"/>
    <lineage>
        <taxon>Eukaryota</taxon>
        <taxon>Metazoa</taxon>
        <taxon>Cnidaria</taxon>
        <taxon>Anthozoa</taxon>
        <taxon>Hexacorallia</taxon>
        <taxon>Scleractinia</taxon>
        <taxon>Astrocoeniina</taxon>
        <taxon>Pocilloporidae</taxon>
        <taxon>Stylophora</taxon>
    </lineage>
</organism>
<dbReference type="InterPro" id="IPR047002">
    <property type="entry name" value="Tcp10_C_sf"/>
</dbReference>
<proteinExistence type="predicted"/>
<feature type="compositionally biased region" description="Basic and acidic residues" evidence="1">
    <location>
        <begin position="143"/>
        <end position="162"/>
    </location>
</feature>
<feature type="compositionally biased region" description="Basic and acidic residues" evidence="1">
    <location>
        <begin position="1050"/>
        <end position="1059"/>
    </location>
</feature>
<dbReference type="OrthoDB" id="5973991at2759"/>